<keyword evidence="3 8" id="KW-0699">rRNA-binding</keyword>
<evidence type="ECO:0000313" key="10">
    <source>
        <dbReference type="EMBL" id="GAK56723.1"/>
    </source>
</evidence>
<feature type="region of interest" description="Disordered" evidence="9">
    <location>
        <begin position="1"/>
        <end position="20"/>
    </location>
</feature>
<keyword evidence="4 8" id="KW-0694">RNA-binding</keyword>
<dbReference type="eggNOG" id="COG0268">
    <property type="taxonomic scope" value="Bacteria"/>
</dbReference>
<reference evidence="10" key="1">
    <citation type="journal article" date="2015" name="PeerJ">
        <title>First genomic representation of candidate bacterial phylum KSB3 points to enhanced environmental sensing as a trigger of wastewater bulking.</title>
        <authorList>
            <person name="Sekiguchi Y."/>
            <person name="Ohashi A."/>
            <person name="Parks D.H."/>
            <person name="Yamauchi T."/>
            <person name="Tyson G.W."/>
            <person name="Hugenholtz P."/>
        </authorList>
    </citation>
    <scope>NUCLEOTIDE SEQUENCE [LARGE SCALE GENOMIC DNA]</scope>
</reference>
<dbReference type="HAMAP" id="MF_00500">
    <property type="entry name" value="Ribosomal_bS20"/>
    <property type="match status" value="1"/>
</dbReference>
<evidence type="ECO:0000313" key="11">
    <source>
        <dbReference type="Proteomes" id="UP000030661"/>
    </source>
</evidence>
<sequence>MANHKSAIKKMRQDEARRLRNKAYRTRYKSIVKAVETAIQQRNIDAAKEAFQAAVSMIDRIASKGVIHKNKAARKKSRLAKKVNALSVSS</sequence>
<gene>
    <name evidence="8" type="primary">rpsT</name>
    <name evidence="10" type="ORF">U27_03686</name>
</gene>
<dbReference type="GO" id="GO:0003735">
    <property type="term" value="F:structural constituent of ribosome"/>
    <property type="evidence" value="ECO:0007669"/>
    <property type="project" value="InterPro"/>
</dbReference>
<dbReference type="PANTHER" id="PTHR33398:SF1">
    <property type="entry name" value="SMALL RIBOSOMAL SUBUNIT PROTEIN BS20C"/>
    <property type="match status" value="1"/>
</dbReference>
<comment type="function">
    <text evidence="1 8">Binds directly to 16S ribosomal RNA.</text>
</comment>
<organism evidence="10">
    <name type="scientific">Vecturithrix granuli</name>
    <dbReference type="NCBI Taxonomy" id="1499967"/>
    <lineage>
        <taxon>Bacteria</taxon>
        <taxon>Candidatus Moduliflexota</taxon>
        <taxon>Candidatus Vecturitrichia</taxon>
        <taxon>Candidatus Vecturitrichales</taxon>
        <taxon>Candidatus Vecturitrichaceae</taxon>
        <taxon>Candidatus Vecturithrix</taxon>
    </lineage>
</organism>
<dbReference type="GO" id="GO:0005829">
    <property type="term" value="C:cytosol"/>
    <property type="evidence" value="ECO:0007669"/>
    <property type="project" value="TreeGrafter"/>
</dbReference>
<dbReference type="HOGENOM" id="CLU_160655_3_1_0"/>
<proteinExistence type="inferred from homology"/>
<evidence type="ECO:0000256" key="9">
    <source>
        <dbReference type="SAM" id="MobiDB-lite"/>
    </source>
</evidence>
<dbReference type="Proteomes" id="UP000030661">
    <property type="component" value="Unassembled WGS sequence"/>
</dbReference>
<evidence type="ECO:0000256" key="5">
    <source>
        <dbReference type="ARBA" id="ARBA00022980"/>
    </source>
</evidence>
<evidence type="ECO:0000256" key="7">
    <source>
        <dbReference type="ARBA" id="ARBA00035136"/>
    </source>
</evidence>
<dbReference type="FunFam" id="1.20.58.110:FF:000001">
    <property type="entry name" value="30S ribosomal protein S20"/>
    <property type="match status" value="1"/>
</dbReference>
<keyword evidence="5 8" id="KW-0689">Ribosomal protein</keyword>
<comment type="similarity">
    <text evidence="2 8">Belongs to the bacterial ribosomal protein bS20 family.</text>
</comment>
<dbReference type="GO" id="GO:0006412">
    <property type="term" value="P:translation"/>
    <property type="evidence" value="ECO:0007669"/>
    <property type="project" value="UniProtKB-UniRule"/>
</dbReference>
<evidence type="ECO:0000256" key="6">
    <source>
        <dbReference type="ARBA" id="ARBA00023274"/>
    </source>
</evidence>
<dbReference type="STRING" id="1499967.U27_03686"/>
<accession>A0A081BWL8</accession>
<dbReference type="InterPro" id="IPR036510">
    <property type="entry name" value="Ribosomal_bS20_sf"/>
</dbReference>
<dbReference type="Pfam" id="PF01649">
    <property type="entry name" value="Ribosomal_S20p"/>
    <property type="match status" value="1"/>
</dbReference>
<protein>
    <recommendedName>
        <fullName evidence="7 8">Small ribosomal subunit protein bS20</fullName>
    </recommendedName>
</protein>
<dbReference type="GO" id="GO:0070181">
    <property type="term" value="F:small ribosomal subunit rRNA binding"/>
    <property type="evidence" value="ECO:0007669"/>
    <property type="project" value="TreeGrafter"/>
</dbReference>
<evidence type="ECO:0000256" key="8">
    <source>
        <dbReference type="HAMAP-Rule" id="MF_00500"/>
    </source>
</evidence>
<keyword evidence="11" id="KW-1185">Reference proteome</keyword>
<dbReference type="InterPro" id="IPR002583">
    <property type="entry name" value="Ribosomal_bS20"/>
</dbReference>
<name>A0A081BWL8_VECG1</name>
<evidence type="ECO:0000256" key="4">
    <source>
        <dbReference type="ARBA" id="ARBA00022884"/>
    </source>
</evidence>
<dbReference type="Gene3D" id="1.20.58.110">
    <property type="entry name" value="Ribosomal protein S20"/>
    <property type="match status" value="1"/>
</dbReference>
<dbReference type="GO" id="GO:0015935">
    <property type="term" value="C:small ribosomal subunit"/>
    <property type="evidence" value="ECO:0007669"/>
    <property type="project" value="TreeGrafter"/>
</dbReference>
<feature type="compositionally biased region" description="Basic residues" evidence="9">
    <location>
        <begin position="1"/>
        <end position="10"/>
    </location>
</feature>
<dbReference type="AlphaFoldDB" id="A0A081BWL8"/>
<dbReference type="NCBIfam" id="TIGR00029">
    <property type="entry name" value="S20"/>
    <property type="match status" value="1"/>
</dbReference>
<dbReference type="PANTHER" id="PTHR33398">
    <property type="entry name" value="30S RIBOSOMAL PROTEIN S20"/>
    <property type="match status" value="1"/>
</dbReference>
<dbReference type="SUPFAM" id="SSF46992">
    <property type="entry name" value="Ribosomal protein S20"/>
    <property type="match status" value="1"/>
</dbReference>
<evidence type="ECO:0000256" key="1">
    <source>
        <dbReference type="ARBA" id="ARBA00003134"/>
    </source>
</evidence>
<evidence type="ECO:0000256" key="3">
    <source>
        <dbReference type="ARBA" id="ARBA00022730"/>
    </source>
</evidence>
<dbReference type="EMBL" id="DF820465">
    <property type="protein sequence ID" value="GAK56723.1"/>
    <property type="molecule type" value="Genomic_DNA"/>
</dbReference>
<keyword evidence="6 8" id="KW-0687">Ribonucleoprotein</keyword>
<evidence type="ECO:0000256" key="2">
    <source>
        <dbReference type="ARBA" id="ARBA00007634"/>
    </source>
</evidence>